<dbReference type="AlphaFoldDB" id="A0A2P2E193"/>
<evidence type="ECO:0008006" key="3">
    <source>
        <dbReference type="Google" id="ProtNLM"/>
    </source>
</evidence>
<organism evidence="1 2">
    <name type="scientific">Leptospira ryugenii</name>
    <dbReference type="NCBI Taxonomy" id="1917863"/>
    <lineage>
        <taxon>Bacteria</taxon>
        <taxon>Pseudomonadati</taxon>
        <taxon>Spirochaetota</taxon>
        <taxon>Spirochaetia</taxon>
        <taxon>Leptospirales</taxon>
        <taxon>Leptospiraceae</taxon>
        <taxon>Leptospira</taxon>
    </lineage>
</organism>
<dbReference type="RefSeq" id="WP_108976584.1">
    <property type="nucleotide sequence ID" value="NZ_BFBB01000007.1"/>
</dbReference>
<comment type="caution">
    <text evidence="1">The sequence shown here is derived from an EMBL/GenBank/DDBJ whole genome shotgun (WGS) entry which is preliminary data.</text>
</comment>
<reference evidence="1 2" key="1">
    <citation type="submission" date="2018-02" db="EMBL/GenBank/DDBJ databases">
        <title>Novel Leptospira species isolated from soil and water in Japan.</title>
        <authorList>
            <person name="Nakao R."/>
            <person name="Masuzawa T."/>
        </authorList>
    </citation>
    <scope>NUCLEOTIDE SEQUENCE [LARGE SCALE GENOMIC DNA]</scope>
    <source>
        <strain evidence="1 2">YH101</strain>
    </source>
</reference>
<name>A0A2P2E193_9LEPT</name>
<keyword evidence="2" id="KW-1185">Reference proteome</keyword>
<dbReference type="Proteomes" id="UP000245133">
    <property type="component" value="Unassembled WGS sequence"/>
</dbReference>
<dbReference type="EMBL" id="BFBB01000007">
    <property type="protein sequence ID" value="GBF50655.1"/>
    <property type="molecule type" value="Genomic_DNA"/>
</dbReference>
<evidence type="ECO:0000313" key="2">
    <source>
        <dbReference type="Proteomes" id="UP000245133"/>
    </source>
</evidence>
<accession>A0A2P2E193</accession>
<gene>
    <name evidence="1" type="ORF">LPTSP4_21820</name>
</gene>
<sequence length="342" mass="39637">MNRRKYSYLFLFILFYSISLFSEPKALLPPKIRKSPNQVITEAKGKLPILNQFDVKLYLFPDRKSDVLRLLNFAEMISLDEKSMEPLDDIWLPIKTKDGMIGFVPRTAVRLVPSKSFFRELIFECDKALKNSQISLAESMKITNALQARSSAGEFVGDDFNLLKTKVGFALKVTLDKANALSLGPNQSTEWYDFLKVHQSKILYDEVEKKYYVDPEYFWKILDFSPRSKHADYIAYMASESLPVRKCPEKDLACELEQIRLTKLRYLSQFPSGNYAEIYFRDVNKRLSYLTNDSDSIPCFPPISKFLKSEIESLSKYVSSFSAKRRKILSVYAEKLRAECLK</sequence>
<evidence type="ECO:0000313" key="1">
    <source>
        <dbReference type="EMBL" id="GBF50655.1"/>
    </source>
</evidence>
<proteinExistence type="predicted"/>
<dbReference type="OrthoDB" id="340567at2"/>
<protein>
    <recommendedName>
        <fullName evidence="3">SH3 domain-containing protein</fullName>
    </recommendedName>
</protein>